<evidence type="ECO:0000313" key="9">
    <source>
        <dbReference type="Proteomes" id="UP000008851"/>
    </source>
</evidence>
<dbReference type="GO" id="GO:0032259">
    <property type="term" value="P:methylation"/>
    <property type="evidence" value="ECO:0007669"/>
    <property type="project" value="UniProtKB-KW"/>
</dbReference>
<reference evidence="8 9" key="1">
    <citation type="journal article" date="2011" name="J. Bacteriol.">
        <title>Two new complete genome sequences offer insight into host and tissue specificity of plant pathogenic Xanthomonas spp.</title>
        <authorList>
            <person name="Bogdanove A.J."/>
            <person name="Koebnik R."/>
            <person name="Lu H."/>
            <person name="Furutani A."/>
            <person name="Angiuoli S.V."/>
            <person name="Patil P.B."/>
            <person name="Van Sluys M.A."/>
            <person name="Ryan R.P."/>
            <person name="Meyer D.F."/>
            <person name="Han S.W."/>
            <person name="Aparna G."/>
            <person name="Rajaram M."/>
            <person name="Delcher A.L."/>
            <person name="Phillippy A.M."/>
            <person name="Puiu D."/>
            <person name="Schatz M.C."/>
            <person name="Shumway M."/>
            <person name="Sommer D.D."/>
            <person name="Trapnell C."/>
            <person name="Benahmed F."/>
            <person name="Dimitrov G."/>
            <person name="Madupu R."/>
            <person name="Radune D."/>
            <person name="Sullivan S."/>
            <person name="Jha G."/>
            <person name="Ishihara H."/>
            <person name="Lee S.W."/>
            <person name="Pandey A."/>
            <person name="Sharma V."/>
            <person name="Sriariyanun M."/>
            <person name="Szurek B."/>
            <person name="Vera-Cruz C.M."/>
            <person name="Dorman K.S."/>
            <person name="Ronald P.C."/>
            <person name="Verdier V."/>
            <person name="Dow J.M."/>
            <person name="Sonti R.V."/>
            <person name="Tsuge S."/>
            <person name="Brendel V.P."/>
            <person name="Rabinowicz P.D."/>
            <person name="Leach J.E."/>
            <person name="White F.F."/>
            <person name="Salzberg S.L."/>
        </authorList>
    </citation>
    <scope>NUCLEOTIDE SEQUENCE [LARGE SCALE GENOMIC DNA]</scope>
    <source>
        <strain evidence="8 9">BLS256</strain>
    </source>
</reference>
<comment type="subcellular location">
    <subcellularLocation>
        <location evidence="6">Cytoplasm</location>
    </subcellularLocation>
</comment>
<dbReference type="SUPFAM" id="SSF53335">
    <property type="entry name" value="S-adenosyl-L-methionine-dependent methyltransferases"/>
    <property type="match status" value="1"/>
</dbReference>
<evidence type="ECO:0000256" key="1">
    <source>
        <dbReference type="ARBA" id="ARBA00009741"/>
    </source>
</evidence>
<dbReference type="GO" id="GO:0005829">
    <property type="term" value="C:cytosol"/>
    <property type="evidence" value="ECO:0007669"/>
    <property type="project" value="TreeGrafter"/>
</dbReference>
<keyword evidence="4 6" id="KW-0808">Transferase</keyword>
<dbReference type="AlphaFoldDB" id="G7TKA2"/>
<dbReference type="InterPro" id="IPR050078">
    <property type="entry name" value="Ribosomal_L11_MeTrfase_PrmA"/>
</dbReference>
<feature type="binding site" evidence="6">
    <location>
        <position position="224"/>
    </location>
    <ligand>
        <name>S-adenosyl-L-methionine</name>
        <dbReference type="ChEBI" id="CHEBI:59789"/>
    </ligand>
</feature>
<feature type="binding site" evidence="6">
    <location>
        <position position="287"/>
    </location>
    <ligand>
        <name>S-adenosyl-L-methionine</name>
        <dbReference type="ChEBI" id="CHEBI:59789"/>
    </ligand>
</feature>
<comment type="catalytic activity">
    <reaction evidence="6">
        <text>L-lysyl-[protein] + 3 S-adenosyl-L-methionine = N(6),N(6),N(6)-trimethyl-L-lysyl-[protein] + 3 S-adenosyl-L-homocysteine + 3 H(+)</text>
        <dbReference type="Rhea" id="RHEA:54192"/>
        <dbReference type="Rhea" id="RHEA-COMP:9752"/>
        <dbReference type="Rhea" id="RHEA-COMP:13826"/>
        <dbReference type="ChEBI" id="CHEBI:15378"/>
        <dbReference type="ChEBI" id="CHEBI:29969"/>
        <dbReference type="ChEBI" id="CHEBI:57856"/>
        <dbReference type="ChEBI" id="CHEBI:59789"/>
        <dbReference type="ChEBI" id="CHEBI:61961"/>
    </reaction>
</comment>
<dbReference type="EMBL" id="CP003057">
    <property type="protein sequence ID" value="AEQ98241.1"/>
    <property type="molecule type" value="Genomic_DNA"/>
</dbReference>
<evidence type="ECO:0000256" key="2">
    <source>
        <dbReference type="ARBA" id="ARBA00022490"/>
    </source>
</evidence>
<feature type="region of interest" description="Disordered" evidence="7">
    <location>
        <begin position="1"/>
        <end position="29"/>
    </location>
</feature>
<dbReference type="HOGENOM" id="CLU_049382_4_1_6"/>
<proteinExistence type="inferred from homology"/>
<keyword evidence="8" id="KW-0689">Ribosomal protein</keyword>
<evidence type="ECO:0000256" key="4">
    <source>
        <dbReference type="ARBA" id="ARBA00022679"/>
    </source>
</evidence>
<name>G7TKA2_XANOB</name>
<comment type="similarity">
    <text evidence="1 6">Belongs to the methyltransferase superfamily. PrmA family.</text>
</comment>
<keyword evidence="5 6" id="KW-0949">S-adenosyl-L-methionine</keyword>
<accession>G7TKA2</accession>
<dbReference type="GO" id="GO:0016279">
    <property type="term" value="F:protein-lysine N-methyltransferase activity"/>
    <property type="evidence" value="ECO:0007669"/>
    <property type="project" value="TreeGrafter"/>
</dbReference>
<dbReference type="InterPro" id="IPR004498">
    <property type="entry name" value="Ribosomal_PrmA_MeTrfase"/>
</dbReference>
<dbReference type="Gene3D" id="3.40.50.150">
    <property type="entry name" value="Vaccinia Virus protein VP39"/>
    <property type="match status" value="1"/>
</dbReference>
<gene>
    <name evidence="6 8" type="primary">prmA</name>
    <name evidence="8" type="ORF">XOC_4163</name>
</gene>
<evidence type="ECO:0000256" key="7">
    <source>
        <dbReference type="SAM" id="MobiDB-lite"/>
    </source>
</evidence>
<dbReference type="NCBIfam" id="TIGR00406">
    <property type="entry name" value="prmA"/>
    <property type="match status" value="1"/>
</dbReference>
<evidence type="ECO:0000313" key="8">
    <source>
        <dbReference type="EMBL" id="AEQ98241.1"/>
    </source>
</evidence>
<dbReference type="PANTHER" id="PTHR43648">
    <property type="entry name" value="ELECTRON TRANSFER FLAVOPROTEIN BETA SUBUNIT LYSINE METHYLTRANSFERASE"/>
    <property type="match status" value="1"/>
</dbReference>
<protein>
    <recommendedName>
        <fullName evidence="6">Ribosomal protein L11 methyltransferase</fullName>
        <shortName evidence="6">L11 Mtase</shortName>
        <ecNumber evidence="6">2.1.1.-</ecNumber>
    </recommendedName>
</protein>
<dbReference type="HAMAP" id="MF_00735">
    <property type="entry name" value="Methyltr_PrmA"/>
    <property type="match status" value="1"/>
</dbReference>
<dbReference type="eggNOG" id="COG2264">
    <property type="taxonomic scope" value="Bacteria"/>
</dbReference>
<evidence type="ECO:0000256" key="5">
    <source>
        <dbReference type="ARBA" id="ARBA00022691"/>
    </source>
</evidence>
<dbReference type="GO" id="GO:0005840">
    <property type="term" value="C:ribosome"/>
    <property type="evidence" value="ECO:0007669"/>
    <property type="project" value="UniProtKB-KW"/>
</dbReference>
<dbReference type="Proteomes" id="UP000008851">
    <property type="component" value="Chromosome"/>
</dbReference>
<feature type="binding site" evidence="6">
    <location>
        <position position="199"/>
    </location>
    <ligand>
        <name>S-adenosyl-L-methionine</name>
        <dbReference type="ChEBI" id="CHEBI:59789"/>
    </ligand>
</feature>
<evidence type="ECO:0000256" key="3">
    <source>
        <dbReference type="ARBA" id="ARBA00022603"/>
    </source>
</evidence>
<evidence type="ECO:0000256" key="6">
    <source>
        <dbReference type="HAMAP-Rule" id="MF_00735"/>
    </source>
</evidence>
<organism evidence="8 9">
    <name type="scientific">Xanthomonas oryzae pv. oryzicola (strain BLS256)</name>
    <dbReference type="NCBI Taxonomy" id="383407"/>
    <lineage>
        <taxon>Bacteria</taxon>
        <taxon>Pseudomonadati</taxon>
        <taxon>Pseudomonadota</taxon>
        <taxon>Gammaproteobacteria</taxon>
        <taxon>Lysobacterales</taxon>
        <taxon>Lysobacteraceae</taxon>
        <taxon>Xanthomonas</taxon>
    </lineage>
</organism>
<dbReference type="InterPro" id="IPR029063">
    <property type="entry name" value="SAM-dependent_MTases_sf"/>
</dbReference>
<comment type="function">
    <text evidence="6">Methylates ribosomal protein L11.</text>
</comment>
<dbReference type="KEGG" id="xor:XOC_4163"/>
<dbReference type="CDD" id="cd02440">
    <property type="entry name" value="AdoMet_MTases"/>
    <property type="match status" value="1"/>
</dbReference>
<keyword evidence="8" id="KW-0687">Ribonucleoprotein</keyword>
<sequence length="358" mass="38603">MPATTRMHDESAGTDGACERSHPPGDRHAGTNGLRCVLSNCPTDTMPFLELTLSCSEVTLPRFQNALDDVGAMAVTMLDADADTSNERALLEPGVGEMPLWDRLTMTALFDGGSDALVVLAALEAFDPGLDWSQVRFRMVEDSDWIRAWIDLFKPMQFGARTFIVPWNQDAPEAANAPDAAVVRLDPGLAYGSGTHQTTALCLRWLDSLAVSGELQGRSVLDFGCGSGILAIAALKLGASHAVGVDYDPQALLATADNAHRNALEAQLAVYRPQDEPVQTYQVVVANILASALSTLADTLAARVVPGGRIALSGILHGQEDELLERYAPWFEQLRCERDDEWMRIEGVRRAASGTQNG</sequence>
<keyword evidence="2 6" id="KW-0963">Cytoplasm</keyword>
<dbReference type="EC" id="2.1.1.-" evidence="6"/>
<dbReference type="Pfam" id="PF06325">
    <property type="entry name" value="PrmA"/>
    <property type="match status" value="1"/>
</dbReference>
<feature type="binding site" evidence="6">
    <location>
        <position position="246"/>
    </location>
    <ligand>
        <name>S-adenosyl-L-methionine</name>
        <dbReference type="ChEBI" id="CHEBI:59789"/>
    </ligand>
</feature>
<dbReference type="PANTHER" id="PTHR43648:SF1">
    <property type="entry name" value="ELECTRON TRANSFER FLAVOPROTEIN BETA SUBUNIT LYSINE METHYLTRANSFERASE"/>
    <property type="match status" value="1"/>
</dbReference>
<keyword evidence="3 6" id="KW-0489">Methyltransferase</keyword>